<protein>
    <submittedName>
        <fullName evidence="2">Krr family</fullName>
    </submittedName>
</protein>
<feature type="region of interest" description="Disordered" evidence="1">
    <location>
        <begin position="35"/>
        <end position="68"/>
    </location>
</feature>
<feature type="compositionally biased region" description="Polar residues" evidence="1">
    <location>
        <begin position="656"/>
        <end position="674"/>
    </location>
</feature>
<dbReference type="Proteomes" id="UP000217199">
    <property type="component" value="Unassembled WGS sequence"/>
</dbReference>
<gene>
    <name evidence="2" type="ORF">PNOK_0131100</name>
</gene>
<dbReference type="InParanoid" id="A0A286UXA5"/>
<feature type="compositionally biased region" description="Basic and acidic residues" evidence="1">
    <location>
        <begin position="363"/>
        <end position="372"/>
    </location>
</feature>
<proteinExistence type="predicted"/>
<feature type="region of interest" description="Disordered" evidence="1">
    <location>
        <begin position="276"/>
        <end position="328"/>
    </location>
</feature>
<feature type="region of interest" description="Disordered" evidence="1">
    <location>
        <begin position="159"/>
        <end position="197"/>
    </location>
</feature>
<feature type="region of interest" description="Disordered" evidence="1">
    <location>
        <begin position="213"/>
        <end position="259"/>
    </location>
</feature>
<dbReference type="PANTHER" id="PTHR14490:SF5">
    <property type="entry name" value="PROTEIN KRI1 HOMOLOG"/>
    <property type="match status" value="1"/>
</dbReference>
<sequence>MLSDSESDGEAIQQLTINEHFAKVYASKKEREELSKLKDKYGSDVDEIDEEEDSTDYTDEDEDGEELTPAVDAAILRTLARIRRKDPEIYENGKAVFEEEQQRTNNTFTFSQKEKDKSKPLLLRQHILNSNLNPTSRSPSPAPLTHVAEQAALRKETISAFHTAVADPSGSDDEDNLLVPREKTKDELEHEQEEYRDFLAREVGEDISKLITIENADAGDEGGESSKNELTKEVENKKEEKKKKKRKEKSKKSKEEEDHEFLMDYILNRGWIDKSTRHVPTFDEITGSKSKKGTKPSRSENKGQNGGVEIIGGDSKEESDEGGFDEDEFDDIAETFESSYNFRFEEPGAAAIPSYPRSIANTVRREENPRKAARERKKERKEEQIVQKREEVKRLKALKMKDLREKLERIGREGGMDADDEALAELDLDADWDPEAHDKQMAGVYGDDEAYEYGDEEEGDAEKPTWDDDIDITDIIPSQPQPEPSSSKLSKKEKKKEKKKLKKLLAKNGGGEDDEDADGVDIDAMDASNPQSKEELTEALSSLNDLEFNSLVGSGPSALPTRFKYVPVVGLKKLAPYRRDKGKAWDSKRNEKLREFRKNLGEKRPGYRGSNSHSHSTGAGAIDGEIPEEGGDGDGMRSNPKKRKGKKERQKEKMMANTQGESALGTQEADSNADANDGEPATKKRKRRHKNSSQDLNT</sequence>
<feature type="compositionally biased region" description="Basic residues" evidence="1">
    <location>
        <begin position="240"/>
        <end position="252"/>
    </location>
</feature>
<feature type="compositionally biased region" description="Basic and acidic residues" evidence="1">
    <location>
        <begin position="180"/>
        <end position="197"/>
    </location>
</feature>
<evidence type="ECO:0000313" key="2">
    <source>
        <dbReference type="EMBL" id="PAV24243.1"/>
    </source>
</evidence>
<dbReference type="FunCoup" id="A0A286UXA5">
    <property type="interactions" value="250"/>
</dbReference>
<feature type="region of interest" description="Disordered" evidence="1">
    <location>
        <begin position="429"/>
        <end position="539"/>
    </location>
</feature>
<dbReference type="GO" id="GO:0000447">
    <property type="term" value="P:endonucleolytic cleavage in ITS1 to separate SSU-rRNA from 5.8S rRNA and LSU-rRNA from tricistronic rRNA transcript (SSU-rRNA, 5.8S rRNA, LSU-rRNA)"/>
    <property type="evidence" value="ECO:0007669"/>
    <property type="project" value="TreeGrafter"/>
</dbReference>
<feature type="compositionally biased region" description="Basic and acidic residues" evidence="1">
    <location>
        <begin position="578"/>
        <end position="605"/>
    </location>
</feature>
<dbReference type="PANTHER" id="PTHR14490">
    <property type="entry name" value="ZINC FINGER, ZZ TYPE"/>
    <property type="match status" value="1"/>
</dbReference>
<dbReference type="Pfam" id="PF05178">
    <property type="entry name" value="Kri1"/>
    <property type="match status" value="1"/>
</dbReference>
<dbReference type="AlphaFoldDB" id="A0A286UXA5"/>
<dbReference type="InterPro" id="IPR018034">
    <property type="entry name" value="Kri1"/>
</dbReference>
<feature type="region of interest" description="Disordered" evidence="1">
    <location>
        <begin position="346"/>
        <end position="385"/>
    </location>
</feature>
<dbReference type="OrthoDB" id="10252032at2759"/>
<feature type="compositionally biased region" description="Acidic residues" evidence="1">
    <location>
        <begin position="317"/>
        <end position="328"/>
    </location>
</feature>
<dbReference type="EMBL" id="NBII01000001">
    <property type="protein sequence ID" value="PAV24243.1"/>
    <property type="molecule type" value="Genomic_DNA"/>
</dbReference>
<keyword evidence="3" id="KW-1185">Reference proteome</keyword>
<comment type="caution">
    <text evidence="2">The sequence shown here is derived from an EMBL/GenBank/DDBJ whole genome shotgun (WGS) entry which is preliminary data.</text>
</comment>
<feature type="compositionally biased region" description="Basic residues" evidence="1">
    <location>
        <begin position="639"/>
        <end position="648"/>
    </location>
</feature>
<accession>A0A286UXA5</accession>
<evidence type="ECO:0000313" key="3">
    <source>
        <dbReference type="Proteomes" id="UP000217199"/>
    </source>
</evidence>
<reference evidence="2 3" key="1">
    <citation type="journal article" date="2017" name="Mol. Ecol.">
        <title>Comparative and population genomic landscape of Phellinus noxius: A hypervariable fungus causing root rot in trees.</title>
        <authorList>
            <person name="Chung C.L."/>
            <person name="Lee T.J."/>
            <person name="Akiba M."/>
            <person name="Lee H.H."/>
            <person name="Kuo T.H."/>
            <person name="Liu D."/>
            <person name="Ke H.M."/>
            <person name="Yokoi T."/>
            <person name="Roa M.B."/>
            <person name="Lu M.J."/>
            <person name="Chang Y.Y."/>
            <person name="Ann P.J."/>
            <person name="Tsai J.N."/>
            <person name="Chen C.Y."/>
            <person name="Tzean S.S."/>
            <person name="Ota Y."/>
            <person name="Hattori T."/>
            <person name="Sahashi N."/>
            <person name="Liou R.F."/>
            <person name="Kikuchi T."/>
            <person name="Tsai I.J."/>
        </authorList>
    </citation>
    <scope>NUCLEOTIDE SEQUENCE [LARGE SCALE GENOMIC DNA]</scope>
    <source>
        <strain evidence="2 3">FFPRI411160</strain>
    </source>
</reference>
<evidence type="ECO:0000256" key="1">
    <source>
        <dbReference type="SAM" id="MobiDB-lite"/>
    </source>
</evidence>
<dbReference type="STRING" id="2282107.A0A286UXA5"/>
<dbReference type="GO" id="GO:0005730">
    <property type="term" value="C:nucleolus"/>
    <property type="evidence" value="ECO:0007669"/>
    <property type="project" value="TreeGrafter"/>
</dbReference>
<name>A0A286UXA5_9AGAM</name>
<feature type="compositionally biased region" description="Basic residues" evidence="1">
    <location>
        <begin position="489"/>
        <end position="505"/>
    </location>
</feature>
<feature type="compositionally biased region" description="Acidic residues" evidence="1">
    <location>
        <begin position="511"/>
        <end position="524"/>
    </location>
</feature>
<feature type="compositionally biased region" description="Acidic residues" evidence="1">
    <location>
        <begin position="446"/>
        <end position="460"/>
    </location>
</feature>
<dbReference type="GO" id="GO:0030686">
    <property type="term" value="C:90S preribosome"/>
    <property type="evidence" value="ECO:0007669"/>
    <property type="project" value="TreeGrafter"/>
</dbReference>
<feature type="compositionally biased region" description="Acidic residues" evidence="1">
    <location>
        <begin position="44"/>
        <end position="66"/>
    </location>
</feature>
<feature type="region of interest" description="Disordered" evidence="1">
    <location>
        <begin position="578"/>
        <end position="698"/>
    </location>
</feature>
<organism evidence="2 3">
    <name type="scientific">Pyrrhoderma noxium</name>
    <dbReference type="NCBI Taxonomy" id="2282107"/>
    <lineage>
        <taxon>Eukaryota</taxon>
        <taxon>Fungi</taxon>
        <taxon>Dikarya</taxon>
        <taxon>Basidiomycota</taxon>
        <taxon>Agaricomycotina</taxon>
        <taxon>Agaricomycetes</taxon>
        <taxon>Hymenochaetales</taxon>
        <taxon>Hymenochaetaceae</taxon>
        <taxon>Pyrrhoderma</taxon>
    </lineage>
</organism>
<feature type="compositionally biased region" description="Basic and acidic residues" evidence="1">
    <location>
        <begin position="224"/>
        <end position="239"/>
    </location>
</feature>